<organism evidence="6">
    <name type="scientific">Candidatus Fermentithermobacillus carboniphilus</name>
    <dbReference type="NCBI Taxonomy" id="3085328"/>
    <lineage>
        <taxon>Bacteria</taxon>
        <taxon>Bacillati</taxon>
        <taxon>Bacillota</taxon>
        <taxon>Candidatus Fermentithermobacillia</taxon>
        <taxon>Candidatus Fermentithermobacillales</taxon>
        <taxon>Candidatus Fermentithermobacillaceae</taxon>
        <taxon>Candidatus Fermentithermobacillus</taxon>
    </lineage>
</organism>
<dbReference type="AlphaFoldDB" id="A0AAT9LFT1"/>
<keyword evidence="2" id="KW-0813">Transport</keyword>
<dbReference type="EMBL" id="CP062796">
    <property type="protein sequence ID" value="QUL99578.1"/>
    <property type="molecule type" value="Genomic_DNA"/>
</dbReference>
<proteinExistence type="inferred from homology"/>
<evidence type="ECO:0000259" key="5">
    <source>
        <dbReference type="Pfam" id="PF00005"/>
    </source>
</evidence>
<feature type="domain" description="ABC transporter" evidence="5">
    <location>
        <begin position="15"/>
        <end position="50"/>
    </location>
</feature>
<reference evidence="6" key="1">
    <citation type="submission" date="2020-10" db="EMBL/GenBank/DDBJ databases">
        <authorList>
            <person name="Kadnikov V."/>
            <person name="Beletsky A.V."/>
            <person name="Mardanov A.V."/>
            <person name="Karnachuk O.V."/>
            <person name="Ravin N.V."/>
        </authorList>
    </citation>
    <scope>NUCLEOTIDE SEQUENCE</scope>
    <source>
        <strain evidence="6">Bu02</strain>
    </source>
</reference>
<name>A0AAT9LFT1_9FIRM</name>
<dbReference type="GO" id="GO:0016887">
    <property type="term" value="F:ATP hydrolysis activity"/>
    <property type="evidence" value="ECO:0007669"/>
    <property type="project" value="InterPro"/>
</dbReference>
<dbReference type="InterPro" id="IPR050763">
    <property type="entry name" value="ABC_transporter_ATP-binding"/>
</dbReference>
<dbReference type="InterPro" id="IPR003439">
    <property type="entry name" value="ABC_transporter-like_ATP-bd"/>
</dbReference>
<reference evidence="6" key="2">
    <citation type="journal article" date="2023" name="Biology">
        <title>Prokaryotic Life Associated with Coal-Fire Gas Vents Revealed by Metagenomics.</title>
        <authorList>
            <person name="Kadnikov V.V."/>
            <person name="Mardanov A.V."/>
            <person name="Beletsky A.V."/>
            <person name="Karnachuk O.V."/>
            <person name="Ravin N.V."/>
        </authorList>
    </citation>
    <scope>NUCLEOTIDE SEQUENCE</scope>
    <source>
        <strain evidence="6">Bu02</strain>
    </source>
</reference>
<evidence type="ECO:0000256" key="2">
    <source>
        <dbReference type="ARBA" id="ARBA00022448"/>
    </source>
</evidence>
<dbReference type="GO" id="GO:0005524">
    <property type="term" value="F:ATP binding"/>
    <property type="evidence" value="ECO:0007669"/>
    <property type="project" value="UniProtKB-KW"/>
</dbReference>
<evidence type="ECO:0000256" key="4">
    <source>
        <dbReference type="ARBA" id="ARBA00022840"/>
    </source>
</evidence>
<evidence type="ECO:0000313" key="6">
    <source>
        <dbReference type="EMBL" id="QUL99578.1"/>
    </source>
</evidence>
<gene>
    <name evidence="6" type="ORF">IMF26_04660</name>
</gene>
<sequence>MPCGRRKYATVQAIRGISFAIRPGECVGFIGPNGAGKTTTIKILSGLLAPMGSSQHSGPGSCLLYIQRRNIRPAEFSKHSLRSSSTWNPLYVEPVSVLDEQNPVPSF</sequence>
<evidence type="ECO:0000256" key="3">
    <source>
        <dbReference type="ARBA" id="ARBA00022741"/>
    </source>
</evidence>
<accession>A0AAT9LFT1</accession>
<protein>
    <submittedName>
        <fullName evidence="6">ATP-binding cassette domain-containing protein</fullName>
    </submittedName>
</protein>
<dbReference type="KEGG" id="fcz:IMF26_04660"/>
<dbReference type="SUPFAM" id="SSF52540">
    <property type="entry name" value="P-loop containing nucleoside triphosphate hydrolases"/>
    <property type="match status" value="1"/>
</dbReference>
<dbReference type="PANTHER" id="PTHR42711">
    <property type="entry name" value="ABC TRANSPORTER ATP-BINDING PROTEIN"/>
    <property type="match status" value="1"/>
</dbReference>
<keyword evidence="3" id="KW-0547">Nucleotide-binding</keyword>
<evidence type="ECO:0000256" key="1">
    <source>
        <dbReference type="ARBA" id="ARBA00005417"/>
    </source>
</evidence>
<keyword evidence="4 6" id="KW-0067">ATP-binding</keyword>
<dbReference type="Pfam" id="PF00005">
    <property type="entry name" value="ABC_tran"/>
    <property type="match status" value="1"/>
</dbReference>
<dbReference type="PANTHER" id="PTHR42711:SF5">
    <property type="entry name" value="ABC TRANSPORTER ATP-BINDING PROTEIN NATA"/>
    <property type="match status" value="1"/>
</dbReference>
<dbReference type="Gene3D" id="3.40.50.300">
    <property type="entry name" value="P-loop containing nucleotide triphosphate hydrolases"/>
    <property type="match status" value="1"/>
</dbReference>
<dbReference type="InterPro" id="IPR027417">
    <property type="entry name" value="P-loop_NTPase"/>
</dbReference>
<comment type="similarity">
    <text evidence="1">Belongs to the ABC transporter superfamily.</text>
</comment>